<sequence>MKVGVQLKHAIMQKMLLPKDHFTNRDENWYSARICDSENNRLLSDLDAVCSVLPAAGVWQWCGGVCAVRAWRRQVCGVQHAWQERARCRAAGGVYDDGAR</sequence>
<proteinExistence type="predicted"/>
<comment type="caution">
    <text evidence="1">The sequence shown here is derived from an EMBL/GenBank/DDBJ whole genome shotgun (WGS) entry which is preliminary data.</text>
</comment>
<evidence type="ECO:0000313" key="1">
    <source>
        <dbReference type="EMBL" id="GBP28605.1"/>
    </source>
</evidence>
<dbReference type="Proteomes" id="UP000299102">
    <property type="component" value="Unassembled WGS sequence"/>
</dbReference>
<dbReference type="EMBL" id="BGZK01000209">
    <property type="protein sequence ID" value="GBP28605.1"/>
    <property type="molecule type" value="Genomic_DNA"/>
</dbReference>
<accession>A0A4C1UQ98</accession>
<reference evidence="1 2" key="1">
    <citation type="journal article" date="2019" name="Commun. Biol.">
        <title>The bagworm genome reveals a unique fibroin gene that provides high tensile strength.</title>
        <authorList>
            <person name="Kono N."/>
            <person name="Nakamura H."/>
            <person name="Ohtoshi R."/>
            <person name="Tomita M."/>
            <person name="Numata K."/>
            <person name="Arakawa K."/>
        </authorList>
    </citation>
    <scope>NUCLEOTIDE SEQUENCE [LARGE SCALE GENOMIC DNA]</scope>
</reference>
<evidence type="ECO:0000313" key="2">
    <source>
        <dbReference type="Proteomes" id="UP000299102"/>
    </source>
</evidence>
<dbReference type="AlphaFoldDB" id="A0A4C1UQ98"/>
<keyword evidence="2" id="KW-1185">Reference proteome</keyword>
<organism evidence="1 2">
    <name type="scientific">Eumeta variegata</name>
    <name type="common">Bagworm moth</name>
    <name type="synonym">Eumeta japonica</name>
    <dbReference type="NCBI Taxonomy" id="151549"/>
    <lineage>
        <taxon>Eukaryota</taxon>
        <taxon>Metazoa</taxon>
        <taxon>Ecdysozoa</taxon>
        <taxon>Arthropoda</taxon>
        <taxon>Hexapoda</taxon>
        <taxon>Insecta</taxon>
        <taxon>Pterygota</taxon>
        <taxon>Neoptera</taxon>
        <taxon>Endopterygota</taxon>
        <taxon>Lepidoptera</taxon>
        <taxon>Glossata</taxon>
        <taxon>Ditrysia</taxon>
        <taxon>Tineoidea</taxon>
        <taxon>Psychidae</taxon>
        <taxon>Oiketicinae</taxon>
        <taxon>Eumeta</taxon>
    </lineage>
</organism>
<protein>
    <submittedName>
        <fullName evidence="1">Uncharacterized protein</fullName>
    </submittedName>
</protein>
<name>A0A4C1UQ98_EUMVA</name>
<gene>
    <name evidence="1" type="ORF">EVAR_85804_1</name>
</gene>